<gene>
    <name evidence="3" type="ORF">POJ06DRAFT_253976</name>
</gene>
<dbReference type="InterPro" id="IPR001138">
    <property type="entry name" value="Zn2Cys6_DnaBD"/>
</dbReference>
<dbReference type="AlphaFoldDB" id="A0AAD7VSZ7"/>
<protein>
    <recommendedName>
        <fullName evidence="2">Zn(2)-C6 fungal-type domain-containing protein</fullName>
    </recommendedName>
</protein>
<reference evidence="3" key="1">
    <citation type="submission" date="2023-03" db="EMBL/GenBank/DDBJ databases">
        <title>Near-Complete genome sequence of Lipomyces tetrasporous NRRL Y-64009, an oleaginous yeast capable of growing on lignocellulosic hydrolysates.</title>
        <authorList>
            <consortium name="Lawrence Berkeley National Laboratory"/>
            <person name="Jagtap S.S."/>
            <person name="Liu J.-J."/>
            <person name="Walukiewicz H.E."/>
            <person name="Pangilinan J."/>
            <person name="Lipzen A."/>
            <person name="Ahrendt S."/>
            <person name="Koriabine M."/>
            <person name="Cobaugh K."/>
            <person name="Salamov A."/>
            <person name="Yoshinaga Y."/>
            <person name="Ng V."/>
            <person name="Daum C."/>
            <person name="Grigoriev I.V."/>
            <person name="Slininger P.J."/>
            <person name="Dien B.S."/>
            <person name="Jin Y.-S."/>
            <person name="Rao C.V."/>
        </authorList>
    </citation>
    <scope>NUCLEOTIDE SEQUENCE</scope>
    <source>
        <strain evidence="3">NRRL Y-64009</strain>
    </source>
</reference>
<dbReference type="InterPro" id="IPR053181">
    <property type="entry name" value="EcdB-like_regulator"/>
</dbReference>
<feature type="domain" description="Zn(2)-C6 fungal-type" evidence="2">
    <location>
        <begin position="61"/>
        <end position="91"/>
    </location>
</feature>
<organism evidence="3 4">
    <name type="scientific">Lipomyces tetrasporus</name>
    <dbReference type="NCBI Taxonomy" id="54092"/>
    <lineage>
        <taxon>Eukaryota</taxon>
        <taxon>Fungi</taxon>
        <taxon>Dikarya</taxon>
        <taxon>Ascomycota</taxon>
        <taxon>Saccharomycotina</taxon>
        <taxon>Lipomycetes</taxon>
        <taxon>Lipomycetales</taxon>
        <taxon>Lipomycetaceae</taxon>
        <taxon>Lipomyces</taxon>
    </lineage>
</organism>
<evidence type="ECO:0000256" key="1">
    <source>
        <dbReference type="SAM" id="MobiDB-lite"/>
    </source>
</evidence>
<comment type="caution">
    <text evidence="3">The sequence shown here is derived from an EMBL/GenBank/DDBJ whole genome shotgun (WGS) entry which is preliminary data.</text>
</comment>
<dbReference type="Pfam" id="PF00172">
    <property type="entry name" value="Zn_clus"/>
    <property type="match status" value="1"/>
</dbReference>
<dbReference type="InterPro" id="IPR036864">
    <property type="entry name" value="Zn2-C6_fun-type_DNA-bd_sf"/>
</dbReference>
<dbReference type="PROSITE" id="PS50048">
    <property type="entry name" value="ZN2_CY6_FUNGAL_2"/>
    <property type="match status" value="1"/>
</dbReference>
<keyword evidence="4" id="KW-1185">Reference proteome</keyword>
<name>A0AAD7VSZ7_9ASCO</name>
<dbReference type="SUPFAM" id="SSF57701">
    <property type="entry name" value="Zn2/Cys6 DNA-binding domain"/>
    <property type="match status" value="1"/>
</dbReference>
<dbReference type="SMART" id="SM00066">
    <property type="entry name" value="GAL4"/>
    <property type="match status" value="1"/>
</dbReference>
<proteinExistence type="predicted"/>
<dbReference type="GO" id="GO:0000981">
    <property type="term" value="F:DNA-binding transcription factor activity, RNA polymerase II-specific"/>
    <property type="evidence" value="ECO:0007669"/>
    <property type="project" value="InterPro"/>
</dbReference>
<dbReference type="GO" id="GO:0008270">
    <property type="term" value="F:zinc ion binding"/>
    <property type="evidence" value="ECO:0007669"/>
    <property type="project" value="InterPro"/>
</dbReference>
<accession>A0AAD7VSZ7</accession>
<dbReference type="PANTHER" id="PTHR47785">
    <property type="entry name" value="ZN(II)2CYS6 TRANSCRIPTION FACTOR (EUROFUNG)-RELATED-RELATED"/>
    <property type="match status" value="1"/>
</dbReference>
<sequence length="666" mass="75366">MSKKRLRWKHFEGGASFSASTEGDPARRHNGPWKRSRNQDYEQHISVSGSRMPTNRRVQIACQSCRQRKSRCDGVKPSCGFCIRQGWECAYSELNLPDASTLSIFHRIESLEERIVSATARREKEPNLGLQDAPYRSSQTGVRVAKFGIRDLMLEMPAKHLGSAVQVLNWPVVNFLLPNSDGRESRLDPIYPFYVVHEKQDVSPVAHIEIFPPIGSDWIRLYLTYFMREVYCFFPVFDGLDVDSLFHLTSDADVGSDTHLLLNVVLTFGALAAKDKVDDERERIAVETQCWNAAVLLFGKTALASSVAGIQAAALAGFYCGAQGKIFECLKYLQIASTMSQIFIKRNNHTETAGGFTHSFLCTFWCIYCYESDLLSELDFASSGLSWYEDMIPYPSTVLDPMPTHLYTPLLASNSTRQQTVLEDVAICQIVTNSSFRKSINRVNATIYSLDVENADYTGHSTVTRYVDNCVWMVKYAREFEKHHRAIQERIPTYMLTSPPNLEWNVNRLQRRKSAFDYIIHRNFIDYAVHNPDRLTADPLRDEILEYCRRGLEGCKHFIESLAATQINPLTGTFSPGMANLTMVSVLLVSKASNVLTAVLPDGIDTAINSGIGTVTWLAARYPSFQWHVDFLQRLKAQVDKRQSCCEPLTVTHKASNIFDLIHPQV</sequence>
<evidence type="ECO:0000313" key="3">
    <source>
        <dbReference type="EMBL" id="KAJ8099580.1"/>
    </source>
</evidence>
<dbReference type="Proteomes" id="UP001217417">
    <property type="component" value="Unassembled WGS sequence"/>
</dbReference>
<evidence type="ECO:0000313" key="4">
    <source>
        <dbReference type="Proteomes" id="UP001217417"/>
    </source>
</evidence>
<evidence type="ECO:0000259" key="2">
    <source>
        <dbReference type="PROSITE" id="PS50048"/>
    </source>
</evidence>
<dbReference type="CDD" id="cd12148">
    <property type="entry name" value="fungal_TF_MHR"/>
    <property type="match status" value="1"/>
</dbReference>
<dbReference type="CDD" id="cd00067">
    <property type="entry name" value="GAL4"/>
    <property type="match status" value="1"/>
</dbReference>
<dbReference type="EMBL" id="JARPMG010000006">
    <property type="protein sequence ID" value="KAJ8099580.1"/>
    <property type="molecule type" value="Genomic_DNA"/>
</dbReference>
<feature type="region of interest" description="Disordered" evidence="1">
    <location>
        <begin position="16"/>
        <end position="53"/>
    </location>
</feature>
<dbReference type="Gene3D" id="4.10.240.10">
    <property type="entry name" value="Zn(2)-C6 fungal-type DNA-binding domain"/>
    <property type="match status" value="1"/>
</dbReference>
<dbReference type="PANTHER" id="PTHR47785:SF4">
    <property type="entry name" value="ZN(II)2CYS6 TRANSCRIPTION FACTOR (EUROFUNG)"/>
    <property type="match status" value="1"/>
</dbReference>
<dbReference type="RefSeq" id="XP_056043030.1">
    <property type="nucleotide sequence ID" value="XM_056187702.1"/>
</dbReference>
<dbReference type="GeneID" id="80882868"/>
<dbReference type="PROSITE" id="PS00463">
    <property type="entry name" value="ZN2_CY6_FUNGAL_1"/>
    <property type="match status" value="1"/>
</dbReference>